<comment type="caution">
    <text evidence="7">The sequence shown here is derived from an EMBL/GenBank/DDBJ whole genome shotgun (WGS) entry which is preliminary data.</text>
</comment>
<dbReference type="EMBL" id="VNFK01000005">
    <property type="protein sequence ID" value="TVU63959.1"/>
    <property type="molecule type" value="Genomic_DNA"/>
</dbReference>
<dbReference type="RefSeq" id="WP_144649236.1">
    <property type="nucleotide sequence ID" value="NZ_VNFK01000005.1"/>
</dbReference>
<evidence type="ECO:0000256" key="4">
    <source>
        <dbReference type="ARBA" id="ARBA00023163"/>
    </source>
</evidence>
<dbReference type="InterPro" id="IPR013324">
    <property type="entry name" value="RNA_pol_sigma_r3/r4-like"/>
</dbReference>
<reference evidence="7 8" key="1">
    <citation type="submission" date="2019-07" db="EMBL/GenBank/DDBJ databases">
        <title>Diversity of Bacteria from Kongsfjorden, Arctic.</title>
        <authorList>
            <person name="Yu Y."/>
        </authorList>
    </citation>
    <scope>NUCLEOTIDE SEQUENCE [LARGE SCALE GENOMIC DNA]</scope>
    <source>
        <strain evidence="7 8">SM1928</strain>
    </source>
</reference>
<comment type="similarity">
    <text evidence="1">Belongs to the sigma-70 factor family. ECF subfamily.</text>
</comment>
<dbReference type="Pfam" id="PF04542">
    <property type="entry name" value="Sigma70_r2"/>
    <property type="match status" value="1"/>
</dbReference>
<keyword evidence="4" id="KW-0804">Transcription</keyword>
<dbReference type="InterPro" id="IPR013325">
    <property type="entry name" value="RNA_pol_sigma_r2"/>
</dbReference>
<dbReference type="SUPFAM" id="SSF88659">
    <property type="entry name" value="Sigma3 and sigma4 domains of RNA polymerase sigma factors"/>
    <property type="match status" value="1"/>
</dbReference>
<evidence type="ECO:0000256" key="1">
    <source>
        <dbReference type="ARBA" id="ARBA00010641"/>
    </source>
</evidence>
<feature type="domain" description="RNA polymerase sigma-70 region 2" evidence="5">
    <location>
        <begin position="26"/>
        <end position="94"/>
    </location>
</feature>
<name>A0A558H4B3_PAENT</name>
<dbReference type="AlphaFoldDB" id="A0A558H4B3"/>
<dbReference type="CDD" id="cd06171">
    <property type="entry name" value="Sigma70_r4"/>
    <property type="match status" value="1"/>
</dbReference>
<dbReference type="PANTHER" id="PTHR43133:SF25">
    <property type="entry name" value="RNA POLYMERASE SIGMA FACTOR RFAY-RELATED"/>
    <property type="match status" value="1"/>
</dbReference>
<evidence type="ECO:0000313" key="7">
    <source>
        <dbReference type="EMBL" id="TVU63959.1"/>
    </source>
</evidence>
<dbReference type="NCBIfam" id="TIGR02937">
    <property type="entry name" value="sigma70-ECF"/>
    <property type="match status" value="1"/>
</dbReference>
<evidence type="ECO:0000256" key="3">
    <source>
        <dbReference type="ARBA" id="ARBA00023082"/>
    </source>
</evidence>
<feature type="domain" description="RNA polymerase sigma factor 70 region 4 type 2" evidence="6">
    <location>
        <begin position="134"/>
        <end position="178"/>
    </location>
</feature>
<dbReference type="GO" id="GO:0016987">
    <property type="term" value="F:sigma factor activity"/>
    <property type="evidence" value="ECO:0007669"/>
    <property type="project" value="UniProtKB-KW"/>
</dbReference>
<proteinExistence type="inferred from homology"/>
<dbReference type="Gene3D" id="1.10.10.10">
    <property type="entry name" value="Winged helix-like DNA-binding domain superfamily/Winged helix DNA-binding domain"/>
    <property type="match status" value="1"/>
</dbReference>
<dbReference type="Gene3D" id="1.10.1740.10">
    <property type="match status" value="1"/>
</dbReference>
<dbReference type="Pfam" id="PF08281">
    <property type="entry name" value="Sigma70_r4_2"/>
    <property type="match status" value="1"/>
</dbReference>
<dbReference type="GO" id="GO:0003677">
    <property type="term" value="F:DNA binding"/>
    <property type="evidence" value="ECO:0007669"/>
    <property type="project" value="InterPro"/>
</dbReference>
<keyword evidence="3" id="KW-0731">Sigma factor</keyword>
<dbReference type="InterPro" id="IPR013249">
    <property type="entry name" value="RNA_pol_sigma70_r4_t2"/>
</dbReference>
<evidence type="ECO:0000259" key="5">
    <source>
        <dbReference type="Pfam" id="PF04542"/>
    </source>
</evidence>
<evidence type="ECO:0000259" key="6">
    <source>
        <dbReference type="Pfam" id="PF08281"/>
    </source>
</evidence>
<organism evidence="7 8">
    <name type="scientific">Paenarthrobacter nitroguajacolicus</name>
    <name type="common">Arthrobacter nitroguajacolicus</name>
    <dbReference type="NCBI Taxonomy" id="211146"/>
    <lineage>
        <taxon>Bacteria</taxon>
        <taxon>Bacillati</taxon>
        <taxon>Actinomycetota</taxon>
        <taxon>Actinomycetes</taxon>
        <taxon>Micrococcales</taxon>
        <taxon>Micrococcaceae</taxon>
        <taxon>Paenarthrobacter</taxon>
    </lineage>
</organism>
<gene>
    <name evidence="7" type="ORF">FQP90_08170</name>
</gene>
<dbReference type="SUPFAM" id="SSF88946">
    <property type="entry name" value="Sigma2 domain of RNA polymerase sigma factors"/>
    <property type="match status" value="1"/>
</dbReference>
<evidence type="ECO:0000256" key="2">
    <source>
        <dbReference type="ARBA" id="ARBA00023015"/>
    </source>
</evidence>
<dbReference type="InterPro" id="IPR014284">
    <property type="entry name" value="RNA_pol_sigma-70_dom"/>
</dbReference>
<keyword evidence="2" id="KW-0805">Transcription regulation</keyword>
<dbReference type="GO" id="GO:0006352">
    <property type="term" value="P:DNA-templated transcription initiation"/>
    <property type="evidence" value="ECO:0007669"/>
    <property type="project" value="InterPro"/>
</dbReference>
<dbReference type="InterPro" id="IPR039425">
    <property type="entry name" value="RNA_pol_sigma-70-like"/>
</dbReference>
<protein>
    <submittedName>
        <fullName evidence="7">RNA polymerase sigma factor</fullName>
    </submittedName>
</protein>
<dbReference type="InterPro" id="IPR007627">
    <property type="entry name" value="RNA_pol_sigma70_r2"/>
</dbReference>
<dbReference type="InterPro" id="IPR036388">
    <property type="entry name" value="WH-like_DNA-bd_sf"/>
</dbReference>
<accession>A0A558H4B3</accession>
<evidence type="ECO:0000313" key="8">
    <source>
        <dbReference type="Proteomes" id="UP000316500"/>
    </source>
</evidence>
<dbReference type="OrthoDB" id="3747638at2"/>
<sequence length="201" mass="22425">MNHLGDEDAALWKRCVEGDADALGLLFDRHSDAVFRYCLSRTGSWHDAEELVSVTFLEAWRQRRNLALQRDSLLPWLLGVATNAARNSARSIRRYEQFLGRLPHSPSVPDHSTAADERLDTERQVRELLEGTTALTGGERDVLLLCVMNGYSYEEAAASLGVRIGTVRSRVNRAKKKLRSAAPHLLVDAADTPTTLESRLS</sequence>
<dbReference type="PANTHER" id="PTHR43133">
    <property type="entry name" value="RNA POLYMERASE ECF-TYPE SIGMA FACTO"/>
    <property type="match status" value="1"/>
</dbReference>
<dbReference type="Proteomes" id="UP000316500">
    <property type="component" value="Unassembled WGS sequence"/>
</dbReference>